<dbReference type="AlphaFoldDB" id="A0A0F9HXT0"/>
<proteinExistence type="predicted"/>
<gene>
    <name evidence="1" type="ORF">LCGC14_1647470</name>
</gene>
<protein>
    <submittedName>
        <fullName evidence="1">Uncharacterized protein</fullName>
    </submittedName>
</protein>
<accession>A0A0F9HXT0</accession>
<evidence type="ECO:0000313" key="1">
    <source>
        <dbReference type="EMBL" id="KKM20246.1"/>
    </source>
</evidence>
<reference evidence="1" key="1">
    <citation type="journal article" date="2015" name="Nature">
        <title>Complex archaea that bridge the gap between prokaryotes and eukaryotes.</title>
        <authorList>
            <person name="Spang A."/>
            <person name="Saw J.H."/>
            <person name="Jorgensen S.L."/>
            <person name="Zaremba-Niedzwiedzka K."/>
            <person name="Martijn J."/>
            <person name="Lind A.E."/>
            <person name="van Eijk R."/>
            <person name="Schleper C."/>
            <person name="Guy L."/>
            <person name="Ettema T.J."/>
        </authorList>
    </citation>
    <scope>NUCLEOTIDE SEQUENCE</scope>
</reference>
<dbReference type="EMBL" id="LAZR01013808">
    <property type="protein sequence ID" value="KKM20246.1"/>
    <property type="molecule type" value="Genomic_DNA"/>
</dbReference>
<sequence length="57" mass="6750">MISKALREIYKVVLKDNIRIEYVKEDDDVFIYSRDYEDYAISLYVVLSPDSKGLMLI</sequence>
<organism evidence="1">
    <name type="scientific">marine sediment metagenome</name>
    <dbReference type="NCBI Taxonomy" id="412755"/>
    <lineage>
        <taxon>unclassified sequences</taxon>
        <taxon>metagenomes</taxon>
        <taxon>ecological metagenomes</taxon>
    </lineage>
</organism>
<name>A0A0F9HXT0_9ZZZZ</name>
<comment type="caution">
    <text evidence="1">The sequence shown here is derived from an EMBL/GenBank/DDBJ whole genome shotgun (WGS) entry which is preliminary data.</text>
</comment>